<proteinExistence type="predicted"/>
<protein>
    <submittedName>
        <fullName evidence="1">Uncharacterized protein</fullName>
    </submittedName>
</protein>
<dbReference type="Proteomes" id="UP001174908">
    <property type="component" value="Unassembled WGS sequence"/>
</dbReference>
<name>A0ABT7NCY3_9BURK</name>
<dbReference type="RefSeq" id="WP_286660886.1">
    <property type="nucleotide sequence ID" value="NZ_JASZYV010000003.1"/>
</dbReference>
<organism evidence="1 2">
    <name type="scientific">Variovorax dokdonensis</name>
    <dbReference type="NCBI Taxonomy" id="344883"/>
    <lineage>
        <taxon>Bacteria</taxon>
        <taxon>Pseudomonadati</taxon>
        <taxon>Pseudomonadota</taxon>
        <taxon>Betaproteobacteria</taxon>
        <taxon>Burkholderiales</taxon>
        <taxon>Comamonadaceae</taxon>
        <taxon>Variovorax</taxon>
    </lineage>
</organism>
<dbReference type="EMBL" id="JASZYV010000003">
    <property type="protein sequence ID" value="MDM0045774.1"/>
    <property type="molecule type" value="Genomic_DNA"/>
</dbReference>
<comment type="caution">
    <text evidence="1">The sequence shown here is derived from an EMBL/GenBank/DDBJ whole genome shotgun (WGS) entry which is preliminary data.</text>
</comment>
<keyword evidence="2" id="KW-1185">Reference proteome</keyword>
<evidence type="ECO:0000313" key="1">
    <source>
        <dbReference type="EMBL" id="MDM0045774.1"/>
    </source>
</evidence>
<evidence type="ECO:0000313" key="2">
    <source>
        <dbReference type="Proteomes" id="UP001174908"/>
    </source>
</evidence>
<reference evidence="1" key="1">
    <citation type="submission" date="2023-06" db="EMBL/GenBank/DDBJ databases">
        <authorList>
            <person name="Jiang Y."/>
            <person name="Liu Q."/>
        </authorList>
    </citation>
    <scope>NUCLEOTIDE SEQUENCE</scope>
    <source>
        <strain evidence="1">CGMCC 1.12089</strain>
    </source>
</reference>
<sequence>MQHHDALDGLKITDKLVFDLQLALYLDLIAVLEHSGVVSYRQMAARVLNLSIAAREEGDKPLGDVLEGIAGGFAGQEEGFSIDTLKAASVLRNDEAMGDVPSVPEDR</sequence>
<accession>A0ABT7NCY3</accession>
<gene>
    <name evidence="1" type="ORF">QTH91_14890</name>
</gene>